<protein>
    <recommendedName>
        <fullName evidence="3">DUF3540 domain-containing protein</fullName>
    </recommendedName>
</protein>
<evidence type="ECO:0000313" key="1">
    <source>
        <dbReference type="EMBL" id="OZI63846.1"/>
    </source>
</evidence>
<keyword evidence="2" id="KW-1185">Reference proteome</keyword>
<proteinExistence type="predicted"/>
<dbReference type="RefSeq" id="WP_094831933.1">
    <property type="nucleotide sequence ID" value="NZ_NEVR01000003.1"/>
</dbReference>
<organism evidence="1 2">
    <name type="scientific">Bordetella genomosp. 1</name>
    <dbReference type="NCBI Taxonomy" id="1395607"/>
    <lineage>
        <taxon>Bacteria</taxon>
        <taxon>Pseudomonadati</taxon>
        <taxon>Pseudomonadota</taxon>
        <taxon>Betaproteobacteria</taxon>
        <taxon>Burkholderiales</taxon>
        <taxon>Alcaligenaceae</taxon>
        <taxon>Bordetella</taxon>
    </lineage>
</organism>
<dbReference type="InterPro" id="IPR021927">
    <property type="entry name" value="DUF3540"/>
</dbReference>
<reference evidence="1 2" key="1">
    <citation type="submission" date="2017-05" db="EMBL/GenBank/DDBJ databases">
        <title>Complete and WGS of Bordetella genogroups.</title>
        <authorList>
            <person name="Spilker T."/>
            <person name="Lipuma J."/>
        </authorList>
    </citation>
    <scope>NUCLEOTIDE SEQUENCE [LARGE SCALE GENOMIC DNA]</scope>
    <source>
        <strain evidence="1 2">AU9795</strain>
    </source>
</reference>
<comment type="caution">
    <text evidence="1">The sequence shown here is derived from an EMBL/GenBank/DDBJ whole genome shotgun (WGS) entry which is preliminary data.</text>
</comment>
<accession>A0ABX4EXM3</accession>
<dbReference type="EMBL" id="NEVR01000003">
    <property type="protein sequence ID" value="OZI63846.1"/>
    <property type="molecule type" value="Genomic_DNA"/>
</dbReference>
<gene>
    <name evidence="1" type="ORF">CAL27_14700</name>
</gene>
<name>A0ABX4EXM3_9BORD</name>
<evidence type="ECO:0000313" key="2">
    <source>
        <dbReference type="Proteomes" id="UP000216354"/>
    </source>
</evidence>
<sequence length="216" mass="23355">MAQVHRVSPSPAAAPAGAGQPVHALGEVAMVVGPEYMVRTDTRQWRCRRAASCLLAPVPGDEVLVSGPDEERVYIIAVTLQTDPSVARLQVEGELVLGARAGITLDSAAALRLQARERLALQAPVADCAVDTLSYRGKEARLTVGQVRLTGRIYELVVDKLVQMARNALRLTEETDQTRVGVLDMEARQTARLHGTYNVVTGEELVKVDGRQIHMG</sequence>
<dbReference type="Proteomes" id="UP000216354">
    <property type="component" value="Unassembled WGS sequence"/>
</dbReference>
<evidence type="ECO:0008006" key="3">
    <source>
        <dbReference type="Google" id="ProtNLM"/>
    </source>
</evidence>
<dbReference type="Pfam" id="PF12059">
    <property type="entry name" value="DUF3540"/>
    <property type="match status" value="1"/>
</dbReference>